<keyword evidence="3" id="KW-1185">Reference proteome</keyword>
<dbReference type="InterPro" id="IPR052917">
    <property type="entry name" value="Stress-Dev_Protein"/>
</dbReference>
<proteinExistence type="predicted"/>
<evidence type="ECO:0000313" key="3">
    <source>
        <dbReference type="Proteomes" id="UP001575652"/>
    </source>
</evidence>
<evidence type="ECO:0000259" key="1">
    <source>
        <dbReference type="Pfam" id="PF16242"/>
    </source>
</evidence>
<sequence length="166" mass="17793">MPTYEREVPMDPDTKKVIDIINDVKVAMVTTSAGGRLVSRPLTVMEVQDDGDLWIFTSADAHVLSEIAAEPQVNASFAGSRRWVSLNGTASVVDDPAKKHELWNPLVEAFIPEGPDSSNAVLVRVASEHAEYWDNPTGFAGVLARWVKAKATGEPAHPGGSGGTDL</sequence>
<dbReference type="Proteomes" id="UP001575652">
    <property type="component" value="Unassembled WGS sequence"/>
</dbReference>
<dbReference type="EMBL" id="JBHDLJ010000015">
    <property type="protein sequence ID" value="MFB0835873.1"/>
    <property type="molecule type" value="Genomic_DNA"/>
</dbReference>
<reference evidence="2 3" key="1">
    <citation type="submission" date="2024-09" db="EMBL/GenBank/DDBJ databases">
        <authorList>
            <person name="Salinas-Garcia M.A."/>
            <person name="Prieme A."/>
        </authorList>
    </citation>
    <scope>NUCLEOTIDE SEQUENCE [LARGE SCALE GENOMIC DNA]</scope>
    <source>
        <strain evidence="2 3">DSM 21081</strain>
    </source>
</reference>
<accession>A0ABV4USG7</accession>
<gene>
    <name evidence="2" type="ORF">ACETWP_14870</name>
</gene>
<dbReference type="Gene3D" id="2.30.110.10">
    <property type="entry name" value="Electron Transport, Fmn-binding Protein, Chain A"/>
    <property type="match status" value="1"/>
</dbReference>
<dbReference type="PANTHER" id="PTHR34818">
    <property type="entry name" value="PROTEIN BLI-3"/>
    <property type="match status" value="1"/>
</dbReference>
<dbReference type="InterPro" id="IPR038725">
    <property type="entry name" value="YdaG_split_barrel_FMN-bd"/>
</dbReference>
<comment type="caution">
    <text evidence="2">The sequence shown here is derived from an EMBL/GenBank/DDBJ whole genome shotgun (WGS) entry which is preliminary data.</text>
</comment>
<name>A0ABV4USG7_9MICC</name>
<dbReference type="RefSeq" id="WP_373973050.1">
    <property type="nucleotide sequence ID" value="NZ_JBHDLJ010000015.1"/>
</dbReference>
<evidence type="ECO:0000313" key="2">
    <source>
        <dbReference type="EMBL" id="MFB0835873.1"/>
    </source>
</evidence>
<dbReference type="SUPFAM" id="SSF50475">
    <property type="entry name" value="FMN-binding split barrel"/>
    <property type="match status" value="1"/>
</dbReference>
<dbReference type="InterPro" id="IPR012349">
    <property type="entry name" value="Split_barrel_FMN-bd"/>
</dbReference>
<dbReference type="Pfam" id="PF16242">
    <property type="entry name" value="Pyrid_ox_like"/>
    <property type="match status" value="1"/>
</dbReference>
<feature type="domain" description="General stress protein FMN-binding split barrel" evidence="1">
    <location>
        <begin position="14"/>
        <end position="154"/>
    </location>
</feature>
<organism evidence="2 3">
    <name type="scientific">Arthrobacter halodurans</name>
    <dbReference type="NCBI Taxonomy" id="516699"/>
    <lineage>
        <taxon>Bacteria</taxon>
        <taxon>Bacillati</taxon>
        <taxon>Actinomycetota</taxon>
        <taxon>Actinomycetes</taxon>
        <taxon>Micrococcales</taxon>
        <taxon>Micrococcaceae</taxon>
        <taxon>Arthrobacter</taxon>
    </lineage>
</organism>
<protein>
    <submittedName>
        <fullName evidence="2">Pyridoxamine 5'-phosphate oxidase family protein</fullName>
    </submittedName>
</protein>
<dbReference type="PANTHER" id="PTHR34818:SF1">
    <property type="entry name" value="PROTEIN BLI-3"/>
    <property type="match status" value="1"/>
</dbReference>